<feature type="repeat" description="WD" evidence="7">
    <location>
        <begin position="1326"/>
        <end position="1367"/>
    </location>
</feature>
<proteinExistence type="inferred from homology"/>
<dbReference type="InterPro" id="IPR031359">
    <property type="entry name" value="NACHT_N"/>
</dbReference>
<name>A0A0A1TKE4_9HYPO</name>
<dbReference type="Gene3D" id="3.40.50.300">
    <property type="entry name" value="P-loop containing nucleotide triphosphate hydrolases"/>
    <property type="match status" value="1"/>
</dbReference>
<dbReference type="InterPro" id="IPR015943">
    <property type="entry name" value="WD40/YVTN_repeat-like_dom_sf"/>
</dbReference>
<feature type="repeat" description="WD" evidence="7">
    <location>
        <begin position="1284"/>
        <end position="1318"/>
    </location>
</feature>
<dbReference type="PANTHER" id="PTHR22847:SF637">
    <property type="entry name" value="WD REPEAT DOMAIN 5B"/>
    <property type="match status" value="1"/>
</dbReference>
<dbReference type="SUPFAM" id="SSF52540">
    <property type="entry name" value="P-loop containing nucleoside triphosphate hydrolases"/>
    <property type="match status" value="1"/>
</dbReference>
<evidence type="ECO:0000313" key="11">
    <source>
        <dbReference type="Proteomes" id="UP000039046"/>
    </source>
</evidence>
<accession>A0A0A1TKE4</accession>
<feature type="repeat" description="WD" evidence="7">
    <location>
        <begin position="1201"/>
        <end position="1233"/>
    </location>
</feature>
<dbReference type="InterPro" id="IPR027417">
    <property type="entry name" value="P-loop_NTPase"/>
</dbReference>
<feature type="repeat" description="WD" evidence="7">
    <location>
        <begin position="1159"/>
        <end position="1200"/>
    </location>
</feature>
<dbReference type="EMBL" id="CDHN01000003">
    <property type="protein sequence ID" value="CEJ90347.1"/>
    <property type="molecule type" value="Genomic_DNA"/>
</dbReference>
<organism evidence="10 11">
    <name type="scientific">[Torrubiella] hemipterigena</name>
    <dbReference type="NCBI Taxonomy" id="1531966"/>
    <lineage>
        <taxon>Eukaryota</taxon>
        <taxon>Fungi</taxon>
        <taxon>Dikarya</taxon>
        <taxon>Ascomycota</taxon>
        <taxon>Pezizomycotina</taxon>
        <taxon>Sordariomycetes</taxon>
        <taxon>Hypocreomycetidae</taxon>
        <taxon>Hypocreales</taxon>
        <taxon>Clavicipitaceae</taxon>
        <taxon>Clavicipitaceae incertae sedis</taxon>
        <taxon>'Torrubiella' clade</taxon>
    </lineage>
</organism>
<dbReference type="PRINTS" id="PR00320">
    <property type="entry name" value="GPROTEINBRPT"/>
</dbReference>
<dbReference type="CDD" id="cd00200">
    <property type="entry name" value="WD40"/>
    <property type="match status" value="2"/>
</dbReference>
<keyword evidence="1 7" id="KW-0853">WD repeat</keyword>
<evidence type="ECO:0000256" key="1">
    <source>
        <dbReference type="ARBA" id="ARBA00022574"/>
    </source>
</evidence>
<dbReference type="PANTHER" id="PTHR22847">
    <property type="entry name" value="WD40 REPEAT PROTEIN"/>
    <property type="match status" value="1"/>
</dbReference>
<keyword evidence="11" id="KW-1185">Reference proteome</keyword>
<dbReference type="SMART" id="SM00320">
    <property type="entry name" value="WD40"/>
    <property type="match status" value="11"/>
</dbReference>
<evidence type="ECO:0000313" key="10">
    <source>
        <dbReference type="EMBL" id="CEJ90347.1"/>
    </source>
</evidence>
<gene>
    <name evidence="10" type="ORF">VHEMI06138</name>
</gene>
<evidence type="ECO:0000256" key="2">
    <source>
        <dbReference type="ARBA" id="ARBA00022737"/>
    </source>
</evidence>
<evidence type="ECO:0000256" key="8">
    <source>
        <dbReference type="SAM" id="MobiDB-lite"/>
    </source>
</evidence>
<dbReference type="InterPro" id="IPR007111">
    <property type="entry name" value="NACHT_NTPase"/>
</dbReference>
<dbReference type="PROSITE" id="PS50294">
    <property type="entry name" value="WD_REPEATS_REGION"/>
    <property type="match status" value="10"/>
</dbReference>
<reference evidence="10 11" key="1">
    <citation type="journal article" date="2015" name="Genome Announc.">
        <title>Draft Genome Sequence and Gene Annotation of the Entomopathogenic Fungus Verticillium hemipterigenum.</title>
        <authorList>
            <person name="Horn F."/>
            <person name="Habel A."/>
            <person name="Scharf D.H."/>
            <person name="Dworschak J."/>
            <person name="Brakhage A.A."/>
            <person name="Guthke R."/>
            <person name="Hertweck C."/>
            <person name="Linde J."/>
        </authorList>
    </citation>
    <scope>NUCLEOTIDE SEQUENCE [LARGE SCALE GENOMIC DNA]</scope>
</reference>
<feature type="repeat" description="WD" evidence="7">
    <location>
        <begin position="992"/>
        <end position="1033"/>
    </location>
</feature>
<evidence type="ECO:0000256" key="3">
    <source>
        <dbReference type="ARBA" id="ARBA00023054"/>
    </source>
</evidence>
<keyword evidence="3" id="KW-0175">Coiled coil</keyword>
<dbReference type="Pfam" id="PF24883">
    <property type="entry name" value="NPHP3_N"/>
    <property type="match status" value="1"/>
</dbReference>
<feature type="repeat" description="WD" evidence="7">
    <location>
        <begin position="1034"/>
        <end position="1074"/>
    </location>
</feature>
<comment type="function">
    <text evidence="6">Involved in mitochondrial fission. Acts as an adapter protein required to form mitochondrial fission complexes. Formation of these complexes is required to promote constriction and fission of the mitochondrial compartment at a late step in mitochondrial division.</text>
</comment>
<feature type="repeat" description="WD" evidence="7">
    <location>
        <begin position="1368"/>
        <end position="1409"/>
    </location>
</feature>
<dbReference type="HOGENOM" id="CLU_000288_6_16_1"/>
<feature type="repeat" description="WD" evidence="7">
    <location>
        <begin position="950"/>
        <end position="991"/>
    </location>
</feature>
<feature type="domain" description="NACHT" evidence="9">
    <location>
        <begin position="418"/>
        <end position="561"/>
    </location>
</feature>
<dbReference type="OrthoDB" id="4961336at2759"/>
<dbReference type="Gene3D" id="2.130.10.10">
    <property type="entry name" value="YVTN repeat-like/Quinoprotein amine dehydrogenase"/>
    <property type="match status" value="3"/>
</dbReference>
<dbReference type="InterPro" id="IPR036322">
    <property type="entry name" value="WD40_repeat_dom_sf"/>
</dbReference>
<feature type="repeat" description="WD" evidence="7">
    <location>
        <begin position="1075"/>
        <end position="1116"/>
    </location>
</feature>
<dbReference type="PROSITE" id="PS50837">
    <property type="entry name" value="NACHT"/>
    <property type="match status" value="1"/>
</dbReference>
<sequence length="1491" mass="167838">MPVSFRKYFKRTPYQSVPDAASANAASLPTHVTPTMVQATIEGDTVSDEQASHQLPVEVTDMIISTQELALSAVSFWDRAFLEVKKENSNLVDEYEKLLEKELLSSDDPSNTTEELDTDKQNHQQRMRQLVELGMQRMERKTLSYTIAGRKVIVKDQIAQFSEAALKLKSVIATAVSVSPSASIAVAGVSLILPLFVNASAVEAANKSGFSFIASRMGFYAGLEEHFMTVKSSTTIKQATEDALISLYRAVILFWVNSTIRFYKGAWARITRDTLRLDDWKAMADGVKTAEEQFMKYFKTTIDMSLQSSLQKLERQAEDSYEAFQLQTTILGKLSTITTDTNEKLDKLGQAFDKQAKQQLERLMDEKDKECLRNLSATNPQKEKVRIEETKGGLLRASYKWILENKLFKQFIDNSEMQLLWINGSPGKGKTMLMCGIIDELKATHGCSISFFFCQKTEPELNNMVSVLRGLILSMVLENPTLLSHVRSEYDIWGKDMFEGRTVWATLVGIFKQLIQSPEFRDTIVLIDALDECIVGQDDLLNLIKDTWTIQPRIKWIVSSRYERNVEKKVLTQTQNSELRLDLNADVIAEAVCIYIKHKVDELATQGNYSDDLKSKAILYLVEHAEATFLWVALVCQELTSVEDWEVMQTLSSFPADLDGFYDAMTKKISSSRYAHQCKEILTTVSLAYRPLRLTELQMLTPSLKPLSTNNQEHLVKTCGSFLVIRERIVYFIHQSANDFLLRKAPQYLFALGTTRQHYYLFLRSIEILTDNLKQNPYRIQSPGTLRRDVIRPDPDPLEPLSYASTQWFYHLGESEELIKQSYNEVFLHNGVMVRFLREVYLFWLETLSLLDAIPVGMEAISKLQAVVASYESLLKDETKDFLDLTIDADRFLRYSAAAIEAAPMQAYASALLFSPTNSLIRRIYYEKRTPNVQLKTPARNDWDICKQTIEAHAGWVFSVAFSGDCQKFVSGSLDETAKVWNSMTGSCLQTFTGHSSWINIVVFSQDGERIATGSGDYTIKIWDVTSGTCLKTLTGHTSWVSSIIFVSNTELVSGSTDGTVKSWNIVSETCIRTMQGSRDSIPTIAYSRRQEWIIAGCGDGNVLIWDRLSGDKVRTVKAHDKFVYSVAVCYNNEKFVTGSSDMTIKIWDILSNTCIRVLEGHGGPIHSVVFTSDNHRIISGSADTTIRMWDIASGKCVQVFRGHSDAVYSAVISKDSKTIISGSDKIIKIWDVMPMVHTPDSDGHRAKINSISLSMDGSRMASGSEDGSVNVWDVTSNTLIQSISGHDESVYSVAFSDDGHYILSSSRDRTVKIWDLECSLCFQTLAGHSGWVYSATFSPNGHAVVSGSSDRTIRLWNAATGVSEQVLKGHKDWVRLVIFSDDGSKVVSDSEDANIKIWDAATGTCLQTIPGQNDWVFSVSFLRERYRSIIRIDSEEPESDYCEIIDGWITKNGRNMLWLPTEYRTQVYAAEKACIALVSLSGWIMMVEII</sequence>
<feature type="repeat" description="WD" evidence="7">
    <location>
        <begin position="1117"/>
        <end position="1158"/>
    </location>
</feature>
<feature type="region of interest" description="Disordered" evidence="8">
    <location>
        <begin position="103"/>
        <end position="124"/>
    </location>
</feature>
<dbReference type="InterPro" id="IPR019775">
    <property type="entry name" value="WD40_repeat_CS"/>
</dbReference>
<dbReference type="InterPro" id="IPR001680">
    <property type="entry name" value="WD40_rpt"/>
</dbReference>
<dbReference type="SUPFAM" id="SSF50978">
    <property type="entry name" value="WD40 repeat-like"/>
    <property type="match status" value="2"/>
</dbReference>
<evidence type="ECO:0000256" key="4">
    <source>
        <dbReference type="ARBA" id="ARBA00038415"/>
    </source>
</evidence>
<evidence type="ECO:0000256" key="6">
    <source>
        <dbReference type="ARBA" id="ARBA00043913"/>
    </source>
</evidence>
<evidence type="ECO:0000256" key="7">
    <source>
        <dbReference type="PROSITE-ProRule" id="PRU00221"/>
    </source>
</evidence>
<dbReference type="Pfam" id="PF17100">
    <property type="entry name" value="NACHT_N"/>
    <property type="match status" value="1"/>
</dbReference>
<feature type="repeat" description="WD" evidence="7">
    <location>
        <begin position="1242"/>
        <end position="1283"/>
    </location>
</feature>
<dbReference type="STRING" id="1531966.A0A0A1TKE4"/>
<comment type="similarity">
    <text evidence="4">Belongs to the WD repeat MDV1/CAF4 family.</text>
</comment>
<dbReference type="InterPro" id="IPR056884">
    <property type="entry name" value="NPHP3-like_N"/>
</dbReference>
<evidence type="ECO:0000259" key="9">
    <source>
        <dbReference type="PROSITE" id="PS50837"/>
    </source>
</evidence>
<dbReference type="GO" id="GO:1990234">
    <property type="term" value="C:transferase complex"/>
    <property type="evidence" value="ECO:0007669"/>
    <property type="project" value="UniProtKB-ARBA"/>
</dbReference>
<dbReference type="PROSITE" id="PS00678">
    <property type="entry name" value="WD_REPEATS_1"/>
    <property type="match status" value="7"/>
</dbReference>
<protein>
    <recommendedName>
        <fullName evidence="5">Mitochondrial division protein 1</fullName>
    </recommendedName>
</protein>
<dbReference type="Pfam" id="PF00400">
    <property type="entry name" value="WD40"/>
    <property type="match status" value="11"/>
</dbReference>
<dbReference type="Proteomes" id="UP000039046">
    <property type="component" value="Unassembled WGS sequence"/>
</dbReference>
<dbReference type="InterPro" id="IPR020472">
    <property type="entry name" value="WD40_PAC1"/>
</dbReference>
<evidence type="ECO:0000256" key="5">
    <source>
        <dbReference type="ARBA" id="ARBA00039789"/>
    </source>
</evidence>
<dbReference type="PROSITE" id="PS50082">
    <property type="entry name" value="WD_REPEATS_2"/>
    <property type="match status" value="11"/>
</dbReference>
<keyword evidence="2" id="KW-0677">Repeat</keyword>